<keyword evidence="2" id="KW-1185">Reference proteome</keyword>
<gene>
    <name evidence="1" type="ORF">QFC20_005099</name>
</gene>
<organism evidence="1 2">
    <name type="scientific">Naganishia adeliensis</name>
    <dbReference type="NCBI Taxonomy" id="92952"/>
    <lineage>
        <taxon>Eukaryota</taxon>
        <taxon>Fungi</taxon>
        <taxon>Dikarya</taxon>
        <taxon>Basidiomycota</taxon>
        <taxon>Agaricomycotina</taxon>
        <taxon>Tremellomycetes</taxon>
        <taxon>Filobasidiales</taxon>
        <taxon>Filobasidiaceae</taxon>
        <taxon>Naganishia</taxon>
    </lineage>
</organism>
<sequence length="231" mass="25963">MTKVLMDPHKTVTQKDIALRFLVHFVGDMHQPLHLTGRMRGGNDGRRRSKQLESALVGAIFDPYVRFIVTEGIWGWWRNASTHEWLECPAAGDPYPHNPPSRWATALDWVKASLPAPVAAVAEWASVEPSVEGFDEQTHRLAQLAFSGDTVDFPACPYTWGKKIHPINCEYAWPANWDPRNPVVELDTPEYLGKLGDDKVVEMLLAKGGIRLAAILNAIFLEDKGARAWRE</sequence>
<evidence type="ECO:0000313" key="2">
    <source>
        <dbReference type="Proteomes" id="UP001230649"/>
    </source>
</evidence>
<evidence type="ECO:0000313" key="1">
    <source>
        <dbReference type="EMBL" id="KAJ9102090.1"/>
    </source>
</evidence>
<protein>
    <submittedName>
        <fullName evidence="1">Uncharacterized protein</fullName>
    </submittedName>
</protein>
<proteinExistence type="predicted"/>
<dbReference type="EMBL" id="JASBWS010000066">
    <property type="protein sequence ID" value="KAJ9102090.1"/>
    <property type="molecule type" value="Genomic_DNA"/>
</dbReference>
<name>A0ACC2VT69_9TREE</name>
<comment type="caution">
    <text evidence="1">The sequence shown here is derived from an EMBL/GenBank/DDBJ whole genome shotgun (WGS) entry which is preliminary data.</text>
</comment>
<reference evidence="1" key="1">
    <citation type="submission" date="2023-04" db="EMBL/GenBank/DDBJ databases">
        <title>Draft Genome sequencing of Naganishia species isolated from polar environments using Oxford Nanopore Technology.</title>
        <authorList>
            <person name="Leo P."/>
            <person name="Venkateswaran K."/>
        </authorList>
    </citation>
    <scope>NUCLEOTIDE SEQUENCE</scope>
    <source>
        <strain evidence="1">MNA-CCFEE 5262</strain>
    </source>
</reference>
<dbReference type="Proteomes" id="UP001230649">
    <property type="component" value="Unassembled WGS sequence"/>
</dbReference>
<accession>A0ACC2VT69</accession>